<accession>A0ABW0KPP4</accession>
<dbReference type="EMBL" id="JBHSMQ010000002">
    <property type="protein sequence ID" value="MFC5454901.1"/>
    <property type="molecule type" value="Genomic_DNA"/>
</dbReference>
<reference evidence="3" key="1">
    <citation type="journal article" date="2019" name="Int. J. Syst. Evol. Microbiol.">
        <title>The Global Catalogue of Microorganisms (GCM) 10K type strain sequencing project: providing services to taxonomists for standard genome sequencing and annotation.</title>
        <authorList>
            <consortium name="The Broad Institute Genomics Platform"/>
            <consortium name="The Broad Institute Genome Sequencing Center for Infectious Disease"/>
            <person name="Wu L."/>
            <person name="Ma J."/>
        </authorList>
    </citation>
    <scope>NUCLEOTIDE SEQUENCE [LARGE SCALE GENOMIC DNA]</scope>
    <source>
        <strain evidence="3">CGMCC 4.1469</strain>
    </source>
</reference>
<sequence length="434" mass="47281">MPSETREIDTEVMQSLNYRGTSPELEKKLEEARLNLPKLRGEKFDEWVNQWRKDNLSEKEEINIGSWVASRFKAGKNAIALEWLGKMNSRQGKPFASAAAFGKWLDDEGFPADVKEKMIALVPNTVKVAQDVILCLDLATGKQVWKYAQPGKPSGRQSSSTCAVVDGKVYAACSSELLCVNEADGRLAWSAPLSVKGPAASPLVMGDRVYMAAGGTCAFSKADGKLLWEQKEAKGLIASPTWWAPTSGTPVLVINGNNALYGLDPETGGVKWKAEGGSQSTPVASGDWLVLYSGTEGVGLRAYKMQPDGTPKTAWSHFWVTRRYTGSPIIYEGSVYHCCGEKHQCIDLETGAVKWVANEINSTITSPLLADGKLLVYENNGTHVRMVKATNTAYEQLGRAKTDALGCSSPAIANGRLIVRQKDKLVCFDLRPVK</sequence>
<dbReference type="Proteomes" id="UP001596052">
    <property type="component" value="Unassembled WGS sequence"/>
</dbReference>
<dbReference type="Pfam" id="PF13360">
    <property type="entry name" value="PQQ_2"/>
    <property type="match status" value="1"/>
</dbReference>
<dbReference type="SMART" id="SM00564">
    <property type="entry name" value="PQQ"/>
    <property type="match status" value="4"/>
</dbReference>
<evidence type="ECO:0000259" key="1">
    <source>
        <dbReference type="Pfam" id="PF13360"/>
    </source>
</evidence>
<dbReference type="InterPro" id="IPR002372">
    <property type="entry name" value="PQQ_rpt_dom"/>
</dbReference>
<dbReference type="InterPro" id="IPR015943">
    <property type="entry name" value="WD40/YVTN_repeat-like_dom_sf"/>
</dbReference>
<dbReference type="InterPro" id="IPR011047">
    <property type="entry name" value="Quinoprotein_ADH-like_sf"/>
</dbReference>
<gene>
    <name evidence="2" type="ORF">ACFQDI_08565</name>
</gene>
<keyword evidence="3" id="KW-1185">Reference proteome</keyword>
<dbReference type="Gene3D" id="2.40.10.480">
    <property type="match status" value="1"/>
</dbReference>
<comment type="caution">
    <text evidence="2">The sequence shown here is derived from an EMBL/GenBank/DDBJ whole genome shotgun (WGS) entry which is preliminary data.</text>
</comment>
<protein>
    <submittedName>
        <fullName evidence="2">PQQ-binding-like beta-propeller repeat protein</fullName>
    </submittedName>
</protein>
<organism evidence="2 3">
    <name type="scientific">Prosthecobacter fluviatilis</name>
    <dbReference type="NCBI Taxonomy" id="445931"/>
    <lineage>
        <taxon>Bacteria</taxon>
        <taxon>Pseudomonadati</taxon>
        <taxon>Verrucomicrobiota</taxon>
        <taxon>Verrucomicrobiia</taxon>
        <taxon>Verrucomicrobiales</taxon>
        <taxon>Verrucomicrobiaceae</taxon>
        <taxon>Prosthecobacter</taxon>
    </lineage>
</organism>
<dbReference type="SUPFAM" id="SSF50998">
    <property type="entry name" value="Quinoprotein alcohol dehydrogenase-like"/>
    <property type="match status" value="1"/>
</dbReference>
<evidence type="ECO:0000313" key="2">
    <source>
        <dbReference type="EMBL" id="MFC5454901.1"/>
    </source>
</evidence>
<feature type="domain" description="Pyrrolo-quinoline quinone repeat" evidence="1">
    <location>
        <begin position="131"/>
        <end position="278"/>
    </location>
</feature>
<dbReference type="PANTHER" id="PTHR34512:SF30">
    <property type="entry name" value="OUTER MEMBRANE PROTEIN ASSEMBLY FACTOR BAMB"/>
    <property type="match status" value="1"/>
</dbReference>
<dbReference type="InterPro" id="IPR018391">
    <property type="entry name" value="PQQ_b-propeller_rpt"/>
</dbReference>
<dbReference type="PANTHER" id="PTHR34512">
    <property type="entry name" value="CELL SURFACE PROTEIN"/>
    <property type="match status" value="1"/>
</dbReference>
<name>A0ABW0KPP4_9BACT</name>
<evidence type="ECO:0000313" key="3">
    <source>
        <dbReference type="Proteomes" id="UP001596052"/>
    </source>
</evidence>
<proteinExistence type="predicted"/>
<dbReference type="Gene3D" id="2.130.10.10">
    <property type="entry name" value="YVTN repeat-like/Quinoprotein amine dehydrogenase"/>
    <property type="match status" value="1"/>
</dbReference>